<sequence length="227" mass="24501">MTQPKPHHEPGQGVLSRFTGTVYWLAIVGVMLVVTTLPGTVPLMLLDRSASNIPLVALCLVPMGPAVSAGLFALRDKDRAEDMTPGQSFWRGYRLNAVDVLKLWIPALAVEVMVGISLANLDIAGVPSGYGLVLVILGVLFAVWAGQALVITSFFALRTRDVARLALYYLARTPLVGLGVLGMLVVTAGIVYLTFDAVLALVGPVLVWMLMRTCDRMVRHVEENFTA</sequence>
<feature type="transmembrane region" description="Helical" evidence="1">
    <location>
        <begin position="192"/>
        <end position="211"/>
    </location>
</feature>
<gene>
    <name evidence="2" type="ORF">GCM10023169_30810</name>
</gene>
<keyword evidence="1" id="KW-1133">Transmembrane helix</keyword>
<keyword evidence="1" id="KW-0472">Membrane</keyword>
<feature type="transmembrane region" description="Helical" evidence="1">
    <location>
        <begin position="21"/>
        <end position="41"/>
    </location>
</feature>
<reference evidence="3" key="1">
    <citation type="journal article" date="2019" name="Int. J. Syst. Evol. Microbiol.">
        <title>The Global Catalogue of Microorganisms (GCM) 10K type strain sequencing project: providing services to taxonomists for standard genome sequencing and annotation.</title>
        <authorList>
            <consortium name="The Broad Institute Genomics Platform"/>
            <consortium name="The Broad Institute Genome Sequencing Center for Infectious Disease"/>
            <person name="Wu L."/>
            <person name="Ma J."/>
        </authorList>
    </citation>
    <scope>NUCLEOTIDE SEQUENCE [LARGE SCALE GENOMIC DNA]</scope>
    <source>
        <strain evidence="3">JCM 17810</strain>
    </source>
</reference>
<feature type="transmembrane region" description="Helical" evidence="1">
    <location>
        <begin position="169"/>
        <end position="186"/>
    </location>
</feature>
<dbReference type="Proteomes" id="UP001500622">
    <property type="component" value="Unassembled WGS sequence"/>
</dbReference>
<organism evidence="2 3">
    <name type="scientific">Georgenia halophila</name>
    <dbReference type="NCBI Taxonomy" id="620889"/>
    <lineage>
        <taxon>Bacteria</taxon>
        <taxon>Bacillati</taxon>
        <taxon>Actinomycetota</taxon>
        <taxon>Actinomycetes</taxon>
        <taxon>Micrococcales</taxon>
        <taxon>Bogoriellaceae</taxon>
        <taxon>Georgenia</taxon>
    </lineage>
</organism>
<evidence type="ECO:0000313" key="2">
    <source>
        <dbReference type="EMBL" id="GAA4429000.1"/>
    </source>
</evidence>
<feature type="transmembrane region" description="Helical" evidence="1">
    <location>
        <begin position="53"/>
        <end position="74"/>
    </location>
</feature>
<keyword evidence="3" id="KW-1185">Reference proteome</keyword>
<feature type="transmembrane region" description="Helical" evidence="1">
    <location>
        <begin position="95"/>
        <end position="118"/>
    </location>
</feature>
<evidence type="ECO:0000256" key="1">
    <source>
        <dbReference type="SAM" id="Phobius"/>
    </source>
</evidence>
<feature type="transmembrane region" description="Helical" evidence="1">
    <location>
        <begin position="130"/>
        <end position="157"/>
    </location>
</feature>
<protein>
    <submittedName>
        <fullName evidence="2">DUF624 domain-containing protein</fullName>
    </submittedName>
</protein>
<dbReference type="RefSeq" id="WP_345217154.1">
    <property type="nucleotide sequence ID" value="NZ_BAABGN010000012.1"/>
</dbReference>
<evidence type="ECO:0000313" key="3">
    <source>
        <dbReference type="Proteomes" id="UP001500622"/>
    </source>
</evidence>
<dbReference type="EMBL" id="BAABGN010000012">
    <property type="protein sequence ID" value="GAA4429000.1"/>
    <property type="molecule type" value="Genomic_DNA"/>
</dbReference>
<keyword evidence="1" id="KW-0812">Transmembrane</keyword>
<accession>A0ABP8LHE8</accession>
<comment type="caution">
    <text evidence="2">The sequence shown here is derived from an EMBL/GenBank/DDBJ whole genome shotgun (WGS) entry which is preliminary data.</text>
</comment>
<proteinExistence type="predicted"/>
<name>A0ABP8LHE8_9MICO</name>